<evidence type="ECO:0000313" key="2">
    <source>
        <dbReference type="EMBL" id="PPQ92016.1"/>
    </source>
</evidence>
<feature type="compositionally biased region" description="Polar residues" evidence="1">
    <location>
        <begin position="446"/>
        <end position="464"/>
    </location>
</feature>
<dbReference type="OrthoDB" id="3068664at2759"/>
<feature type="region of interest" description="Disordered" evidence="1">
    <location>
        <begin position="423"/>
        <end position="513"/>
    </location>
</feature>
<protein>
    <submittedName>
        <fullName evidence="2">Uncharacterized protein</fullName>
    </submittedName>
</protein>
<dbReference type="InParanoid" id="A0A409XMV9"/>
<keyword evidence="3" id="KW-1185">Reference proteome</keyword>
<name>A0A409XMV9_PSICY</name>
<dbReference type="Proteomes" id="UP000283269">
    <property type="component" value="Unassembled WGS sequence"/>
</dbReference>
<proteinExistence type="predicted"/>
<sequence length="542" mass="60887">MGVGEALKGLFTSGAGKLANTNRAFYMRSLFLLQACRSLPEVEQYNYRQLEDLMACFNQVEKALKKGISSSKSSKERVDKNFMDANTKLEEYIEKYHIVLSIRGTNEYIKTISFSKATQEDREAFELLQKYSEGLKEEIPMLKRKSHQVLKIILWGHKPIEIGFDESDKAIFKSPNSIFIDTIEIEETASLDILLHRLIEHSTLSNREGNKQLFGKIPLKLYPQFYTEFPRDVTKFLDGDKLDKTFPSIEPWTKVLDSRVRKKILHIILNRGPLNQKDEDRFIKASNSHRIYLPALYTNGWLLSPTENSKFILPDKIAVRQRTPSYSLCLWDISSSPTHIPFPTPQLGSEYDPTSSDVTLLTSSGDVEAHQHRSNSSLGSEITLRDAPRTLPPEAVGPELKITAPNEEVGPELKIPAPNAQLQSSVGYEHASREPGKTSPPAAAQKANTPTSSSRSVDNDQIPSGNAFILKNPITRPDTPASDLSTESPESPELDEYGKPLPGWKPTKHRRQRDAAVEVRLGVAATAEKAKSKGLFARIFRR</sequence>
<evidence type="ECO:0000313" key="3">
    <source>
        <dbReference type="Proteomes" id="UP000283269"/>
    </source>
</evidence>
<gene>
    <name evidence="2" type="ORF">CVT25_004873</name>
</gene>
<organism evidence="2 3">
    <name type="scientific">Psilocybe cyanescens</name>
    <dbReference type="NCBI Taxonomy" id="93625"/>
    <lineage>
        <taxon>Eukaryota</taxon>
        <taxon>Fungi</taxon>
        <taxon>Dikarya</taxon>
        <taxon>Basidiomycota</taxon>
        <taxon>Agaricomycotina</taxon>
        <taxon>Agaricomycetes</taxon>
        <taxon>Agaricomycetidae</taxon>
        <taxon>Agaricales</taxon>
        <taxon>Agaricineae</taxon>
        <taxon>Strophariaceae</taxon>
        <taxon>Psilocybe</taxon>
    </lineage>
</organism>
<dbReference type="AlphaFoldDB" id="A0A409XMV9"/>
<feature type="region of interest" description="Disordered" evidence="1">
    <location>
        <begin position="365"/>
        <end position="399"/>
    </location>
</feature>
<reference evidence="2 3" key="1">
    <citation type="journal article" date="2018" name="Evol. Lett.">
        <title>Horizontal gene cluster transfer increased hallucinogenic mushroom diversity.</title>
        <authorList>
            <person name="Reynolds H.T."/>
            <person name="Vijayakumar V."/>
            <person name="Gluck-Thaler E."/>
            <person name="Korotkin H.B."/>
            <person name="Matheny P.B."/>
            <person name="Slot J.C."/>
        </authorList>
    </citation>
    <scope>NUCLEOTIDE SEQUENCE [LARGE SCALE GENOMIC DNA]</scope>
    <source>
        <strain evidence="2 3">2631</strain>
    </source>
</reference>
<dbReference type="EMBL" id="NHYD01001183">
    <property type="protein sequence ID" value="PPQ92016.1"/>
    <property type="molecule type" value="Genomic_DNA"/>
</dbReference>
<comment type="caution">
    <text evidence="2">The sequence shown here is derived from an EMBL/GenBank/DDBJ whole genome shotgun (WGS) entry which is preliminary data.</text>
</comment>
<accession>A0A409XMV9</accession>
<evidence type="ECO:0000256" key="1">
    <source>
        <dbReference type="SAM" id="MobiDB-lite"/>
    </source>
</evidence>